<keyword evidence="8" id="KW-1185">Reference proteome</keyword>
<evidence type="ECO:0000256" key="5">
    <source>
        <dbReference type="ARBA" id="ARBA00023136"/>
    </source>
</evidence>
<sequence>MLKFKSWTGDTKNVAENIMASFVVKGMSLLLAFFTTPMYLRYFSNKSILGIWFTVLSVLAWILNFDFGIGNGLRNKLTEALAENNQEQIRKYISSSYIFLSGISCLLLVVMFFLSSFVDWNFVFNISTRDLSKSVLNTTLSVLLTSIILQFNLQIINSILYALQKAFVPGLLNFATNAIMLIYVIFCNEIGMKNNVVHLAIVYLFAVNAPLLITTIFVFSTKLRQSRPSIKLFEFRYAVSILKLGGAFLWLQLMALISNNTNSYLIALFVNNKAVVEYQIYYKIFALIGTVFALTTTPLWSAVTKAKVENNYTWLNRLISTMRKALLAAVGAEIFLLAFLQIIFNLWLQEQTIAVNYGIAVTFAICGALMMWGNILSALLNGLSELKLQAILLTVGAFANIPLAFLFVQLTHGYVAIMIANIISTLPYCIGLSLWLKRWQCKMSLQKGVGEN</sequence>
<keyword evidence="4 6" id="KW-1133">Transmembrane helix</keyword>
<evidence type="ECO:0000256" key="4">
    <source>
        <dbReference type="ARBA" id="ARBA00022989"/>
    </source>
</evidence>
<dbReference type="HOGENOM" id="CLU_044954_1_0_9"/>
<name>E6U4W6_ETHHY</name>
<comment type="subcellular location">
    <subcellularLocation>
        <location evidence="1">Cell membrane</location>
        <topology evidence="1">Multi-pass membrane protein</topology>
    </subcellularLocation>
</comment>
<dbReference type="KEGG" id="eha:Ethha_2342"/>
<evidence type="ECO:0000256" key="1">
    <source>
        <dbReference type="ARBA" id="ARBA00004651"/>
    </source>
</evidence>
<feature type="transmembrane region" description="Helical" evidence="6">
    <location>
        <begin position="20"/>
        <end position="42"/>
    </location>
</feature>
<dbReference type="GO" id="GO:0005886">
    <property type="term" value="C:plasma membrane"/>
    <property type="evidence" value="ECO:0007669"/>
    <property type="project" value="UniProtKB-SubCell"/>
</dbReference>
<protein>
    <submittedName>
        <fullName evidence="7">Polysaccharide biosynthesis protein</fullName>
    </submittedName>
</protein>
<evidence type="ECO:0000256" key="2">
    <source>
        <dbReference type="ARBA" id="ARBA00022475"/>
    </source>
</evidence>
<dbReference type="STRING" id="663278.Ethha_2342"/>
<keyword evidence="5 6" id="KW-0472">Membrane</keyword>
<evidence type="ECO:0000313" key="7">
    <source>
        <dbReference type="EMBL" id="ADU27851.1"/>
    </source>
</evidence>
<reference evidence="7 8" key="1">
    <citation type="submission" date="2010-12" db="EMBL/GenBank/DDBJ databases">
        <title>Complete sequence of Ethanoligenens harbinense YUAN-3.</title>
        <authorList>
            <person name="Lucas S."/>
            <person name="Copeland A."/>
            <person name="Lapidus A."/>
            <person name="Cheng J.-F."/>
            <person name="Bruce D."/>
            <person name="Goodwin L."/>
            <person name="Pitluck S."/>
            <person name="Chertkov O."/>
            <person name="Misra M."/>
            <person name="Detter J.C."/>
            <person name="Han C."/>
            <person name="Tapia R."/>
            <person name="Land M."/>
            <person name="Hauser L."/>
            <person name="Jeffries C."/>
            <person name="Kyrpides N."/>
            <person name="Ivanova N."/>
            <person name="Mikhailova N."/>
            <person name="Wang A."/>
            <person name="Mouttaki H."/>
            <person name="He Z."/>
            <person name="Zhou J."/>
            <person name="Hemme C.L."/>
            <person name="Woyke T."/>
        </authorList>
    </citation>
    <scope>NUCLEOTIDE SEQUENCE [LARGE SCALE GENOMIC DNA]</scope>
    <source>
        <strain evidence="8">DSM 18485 / JCM 12961 / CGMCC 1.5033 / YUAN-3</strain>
    </source>
</reference>
<feature type="transmembrane region" description="Helical" evidence="6">
    <location>
        <begin position="325"/>
        <end position="348"/>
    </location>
</feature>
<dbReference type="InterPro" id="IPR050833">
    <property type="entry name" value="Poly_Biosynth_Transport"/>
</dbReference>
<dbReference type="Proteomes" id="UP000001551">
    <property type="component" value="Chromosome"/>
</dbReference>
<dbReference type="AlphaFoldDB" id="E6U4W6"/>
<feature type="transmembrane region" description="Helical" evidence="6">
    <location>
        <begin position="388"/>
        <end position="408"/>
    </location>
</feature>
<evidence type="ECO:0000256" key="3">
    <source>
        <dbReference type="ARBA" id="ARBA00022692"/>
    </source>
</evidence>
<evidence type="ECO:0000256" key="6">
    <source>
        <dbReference type="SAM" id="Phobius"/>
    </source>
</evidence>
<organism evidence="7 8">
    <name type="scientific">Ethanoligenens harbinense (strain DSM 18485 / JCM 12961 / CGMCC 1.5033 / YUAN-3)</name>
    <dbReference type="NCBI Taxonomy" id="663278"/>
    <lineage>
        <taxon>Bacteria</taxon>
        <taxon>Bacillati</taxon>
        <taxon>Bacillota</taxon>
        <taxon>Clostridia</taxon>
        <taxon>Eubacteriales</taxon>
        <taxon>Oscillospiraceae</taxon>
        <taxon>Ethanoligenens</taxon>
    </lineage>
</organism>
<accession>E6U4W6</accession>
<dbReference type="eggNOG" id="COG2244">
    <property type="taxonomic scope" value="Bacteria"/>
</dbReference>
<feature type="transmembrane region" description="Helical" evidence="6">
    <location>
        <begin position="241"/>
        <end position="260"/>
    </location>
</feature>
<dbReference type="EMBL" id="CP002400">
    <property type="protein sequence ID" value="ADU27851.1"/>
    <property type="molecule type" value="Genomic_DNA"/>
</dbReference>
<feature type="transmembrane region" description="Helical" evidence="6">
    <location>
        <begin position="167"/>
        <end position="186"/>
    </location>
</feature>
<dbReference type="PANTHER" id="PTHR30250">
    <property type="entry name" value="PST FAMILY PREDICTED COLANIC ACID TRANSPORTER"/>
    <property type="match status" value="1"/>
</dbReference>
<feature type="transmembrane region" description="Helical" evidence="6">
    <location>
        <begin position="354"/>
        <end position="376"/>
    </location>
</feature>
<proteinExistence type="predicted"/>
<gene>
    <name evidence="7" type="ordered locus">Ethha_2342</name>
</gene>
<keyword evidence="3 6" id="KW-0812">Transmembrane</keyword>
<evidence type="ECO:0000313" key="8">
    <source>
        <dbReference type="Proteomes" id="UP000001551"/>
    </source>
</evidence>
<feature type="transmembrane region" description="Helical" evidence="6">
    <location>
        <begin position="97"/>
        <end position="118"/>
    </location>
</feature>
<dbReference type="PANTHER" id="PTHR30250:SF11">
    <property type="entry name" value="O-ANTIGEN TRANSPORTER-RELATED"/>
    <property type="match status" value="1"/>
</dbReference>
<feature type="transmembrane region" description="Helical" evidence="6">
    <location>
        <begin position="198"/>
        <end position="220"/>
    </location>
</feature>
<keyword evidence="2" id="KW-1003">Cell membrane</keyword>
<feature type="transmembrane region" description="Helical" evidence="6">
    <location>
        <begin position="138"/>
        <end position="160"/>
    </location>
</feature>
<feature type="transmembrane region" description="Helical" evidence="6">
    <location>
        <begin position="414"/>
        <end position="436"/>
    </location>
</feature>
<feature type="transmembrane region" description="Helical" evidence="6">
    <location>
        <begin position="280"/>
        <end position="304"/>
    </location>
</feature>
<feature type="transmembrane region" description="Helical" evidence="6">
    <location>
        <begin position="48"/>
        <end position="67"/>
    </location>
</feature>